<evidence type="ECO:0000259" key="7">
    <source>
        <dbReference type="Pfam" id="PF22666"/>
    </source>
</evidence>
<dbReference type="InterPro" id="IPR050887">
    <property type="entry name" value="Beta-mannosidase_GH2"/>
</dbReference>
<keyword evidence="4 8" id="KW-0378">Hydrolase</keyword>
<evidence type="ECO:0000256" key="1">
    <source>
        <dbReference type="ARBA" id="ARBA00000829"/>
    </source>
</evidence>
<dbReference type="Gene3D" id="3.20.20.80">
    <property type="entry name" value="Glycosidases"/>
    <property type="match status" value="1"/>
</dbReference>
<dbReference type="InterPro" id="IPR008979">
    <property type="entry name" value="Galactose-bd-like_sf"/>
</dbReference>
<dbReference type="GO" id="GO:0004567">
    <property type="term" value="F:beta-mannosidase activity"/>
    <property type="evidence" value="ECO:0007669"/>
    <property type="project" value="UniProtKB-EC"/>
</dbReference>
<dbReference type="InterPro" id="IPR017853">
    <property type="entry name" value="GH"/>
</dbReference>
<proteinExistence type="predicted"/>
<evidence type="ECO:0000256" key="2">
    <source>
        <dbReference type="ARBA" id="ARBA00004740"/>
    </source>
</evidence>
<dbReference type="InterPro" id="IPR036156">
    <property type="entry name" value="Beta-gal/glucu_dom_sf"/>
</dbReference>
<dbReference type="SUPFAM" id="SSF49303">
    <property type="entry name" value="beta-Galactosidase/glucuronidase domain"/>
    <property type="match status" value="2"/>
</dbReference>
<dbReference type="SUPFAM" id="SSF51445">
    <property type="entry name" value="(Trans)glycosidases"/>
    <property type="match status" value="1"/>
</dbReference>
<dbReference type="Pfam" id="PF17786">
    <property type="entry name" value="Mannosidase_ig"/>
    <property type="match status" value="1"/>
</dbReference>
<comment type="caution">
    <text evidence="8">The sequence shown here is derived from an EMBL/GenBank/DDBJ whole genome shotgun (WGS) entry which is preliminary data.</text>
</comment>
<name>A0AA38HAC9_9TREE</name>
<dbReference type="InterPro" id="IPR041447">
    <property type="entry name" value="Mannosidase_ig"/>
</dbReference>
<sequence length="867" mass="98625">MSPSSQKLDANWQFSQVVSAPHFGNVKEEWLDCAIPTSVHVELKKAGRIPDPFKGLAEWDVQWIQEAEWDFRTTFEVTSAQLDEKCADLVCEGLDTYCDIILNGTTIASTENMFIAHRIACKDHLKEGENKLVLHFRSAWYEAKKEESENGGPRTLWNGASNRLYSRKAQYGWGWDWGPVMMTVGPWRPISLDTYTYRFEDVRVDTDLLGPDYKIGTLKADIQLGPSALPSGSSIKAVLRDSSGTSIKEDVVSGTSIKEDVVRDSRLDWILDQGEIAGWYPINYGKQPLYKLELTVIDSDGKELLSSTTRVAFRHVRVVQEPLIDQEGTSFLFEVNGVRVFCGGSNWIPGDSFLTEMEGDRYRRWMDLMVEGNQNMLRIWAGGIYEDEALYDACDERGLVIWQDMMFGCGLQYPSYPKINDNIKTEAESVVRRLRNHPSVVIFAGNNEDYQVAEAEKVMDYSDESGDYMNTAFPARHIYEVLLPEVVGRLSTIFYHRGSPYGGKDSKDKTVGDIHQWNVWHGSQEPWANWDKLGGRFVSEFGMQGYPDIRTVKGWDDDPAQLFPQSRVSANHNKADGFERRLELYLMENMRHAFDMPSYIYYTQIMQAECLAAAYRLWRRDWRGKGREYTAGALVWQLDDCWPCVSWAIVDYYLRPKPAFYSIARELRPYTVGMTRKDIKKMKDEKTEAFCEIDQELQLWGCNSTLSPKAVKVELVAFDLHQGETGRWSHSVTLDPNSSTEMKTLLVPGQPTRTSLSQTPKPIVVQTRLLDPETNEVLARYANWPEPWKFLIFPKDVGLKITVDGEKVTLECQRPIKGVVLDTKGAEGEVKWSDQGIDLFPGDVQVVTAKGLEGRAVVARYMGDGSA</sequence>
<evidence type="ECO:0000256" key="3">
    <source>
        <dbReference type="ARBA" id="ARBA00012754"/>
    </source>
</evidence>
<dbReference type="PANTHER" id="PTHR43730">
    <property type="entry name" value="BETA-MANNOSIDASE"/>
    <property type="match status" value="1"/>
</dbReference>
<organism evidence="8 9">
    <name type="scientific">Dioszegia hungarica</name>
    <dbReference type="NCBI Taxonomy" id="4972"/>
    <lineage>
        <taxon>Eukaryota</taxon>
        <taxon>Fungi</taxon>
        <taxon>Dikarya</taxon>
        <taxon>Basidiomycota</taxon>
        <taxon>Agaricomycotina</taxon>
        <taxon>Tremellomycetes</taxon>
        <taxon>Tremellales</taxon>
        <taxon>Bulleribasidiaceae</taxon>
        <taxon>Dioszegia</taxon>
    </lineage>
</organism>
<dbReference type="Gene3D" id="2.60.40.10">
    <property type="entry name" value="Immunoglobulins"/>
    <property type="match status" value="1"/>
</dbReference>
<dbReference type="PANTHER" id="PTHR43730:SF1">
    <property type="entry name" value="BETA-MANNOSIDASE"/>
    <property type="match status" value="1"/>
</dbReference>
<evidence type="ECO:0000313" key="8">
    <source>
        <dbReference type="EMBL" id="KAI9636470.1"/>
    </source>
</evidence>
<feature type="domain" description="Mannosidase Ig/CBM-like" evidence="6">
    <location>
        <begin position="696"/>
        <end position="789"/>
    </location>
</feature>
<dbReference type="AlphaFoldDB" id="A0AA38HAC9"/>
<dbReference type="Gene3D" id="2.60.120.260">
    <property type="entry name" value="Galactose-binding domain-like"/>
    <property type="match status" value="1"/>
</dbReference>
<evidence type="ECO:0000256" key="5">
    <source>
        <dbReference type="ARBA" id="ARBA00023295"/>
    </source>
</evidence>
<dbReference type="EC" id="3.2.1.25" evidence="3"/>
<comment type="catalytic activity">
    <reaction evidence="1">
        <text>Hydrolysis of terminal, non-reducing beta-D-mannose residues in beta-D-mannosides.</text>
        <dbReference type="EC" id="3.2.1.25"/>
    </reaction>
</comment>
<dbReference type="InterPro" id="IPR054593">
    <property type="entry name" value="Beta-mannosidase-like_N2"/>
</dbReference>
<gene>
    <name evidence="8" type="ORF">MKK02DRAFT_27356</name>
</gene>
<comment type="pathway">
    <text evidence="2">Glycan metabolism; N-glycan degradation.</text>
</comment>
<dbReference type="EMBL" id="JAKWFO010000005">
    <property type="protein sequence ID" value="KAI9636470.1"/>
    <property type="molecule type" value="Genomic_DNA"/>
</dbReference>
<dbReference type="FunFam" id="3.20.20.80:FF:000050">
    <property type="entry name" value="Beta-mannosidase B"/>
    <property type="match status" value="1"/>
</dbReference>
<dbReference type="GeneID" id="77726536"/>
<evidence type="ECO:0000313" key="9">
    <source>
        <dbReference type="Proteomes" id="UP001164286"/>
    </source>
</evidence>
<accession>A0AA38HAC9</accession>
<dbReference type="InterPro" id="IPR013783">
    <property type="entry name" value="Ig-like_fold"/>
</dbReference>
<dbReference type="Pfam" id="PF22666">
    <property type="entry name" value="Glyco_hydro_2_N2"/>
    <property type="match status" value="1"/>
</dbReference>
<dbReference type="GO" id="GO:0006516">
    <property type="term" value="P:glycoprotein catabolic process"/>
    <property type="evidence" value="ECO:0007669"/>
    <property type="project" value="TreeGrafter"/>
</dbReference>
<reference evidence="8" key="1">
    <citation type="journal article" date="2022" name="G3 (Bethesda)">
        <title>High quality genome of the basidiomycete yeast Dioszegia hungarica PDD-24b-2 isolated from cloud water.</title>
        <authorList>
            <person name="Jarrige D."/>
            <person name="Haridas S."/>
            <person name="Bleykasten-Grosshans C."/>
            <person name="Joly M."/>
            <person name="Nadalig T."/>
            <person name="Sancelme M."/>
            <person name="Vuilleumier S."/>
            <person name="Grigoriev I.V."/>
            <person name="Amato P."/>
            <person name="Bringel F."/>
        </authorList>
    </citation>
    <scope>NUCLEOTIDE SEQUENCE</scope>
    <source>
        <strain evidence="8">PDD-24b-2</strain>
    </source>
</reference>
<dbReference type="SUPFAM" id="SSF49785">
    <property type="entry name" value="Galactose-binding domain-like"/>
    <property type="match status" value="1"/>
</dbReference>
<protein>
    <recommendedName>
        <fullName evidence="3">beta-mannosidase</fullName>
        <ecNumber evidence="3">3.2.1.25</ecNumber>
    </recommendedName>
</protein>
<keyword evidence="9" id="KW-1185">Reference proteome</keyword>
<dbReference type="Proteomes" id="UP001164286">
    <property type="component" value="Unassembled WGS sequence"/>
</dbReference>
<feature type="domain" description="Beta-mannosidase-like galactose-binding" evidence="7">
    <location>
        <begin position="12"/>
        <end position="188"/>
    </location>
</feature>
<keyword evidence="5" id="KW-0326">Glycosidase</keyword>
<evidence type="ECO:0000256" key="4">
    <source>
        <dbReference type="ARBA" id="ARBA00022801"/>
    </source>
</evidence>
<evidence type="ECO:0000259" key="6">
    <source>
        <dbReference type="Pfam" id="PF17786"/>
    </source>
</evidence>
<dbReference type="RefSeq" id="XP_052946247.1">
    <property type="nucleotide sequence ID" value="XM_053087335.1"/>
</dbReference>